<keyword evidence="2" id="KW-1185">Reference proteome</keyword>
<accession>A0AAD7B687</accession>
<reference evidence="1" key="1">
    <citation type="submission" date="2023-03" db="EMBL/GenBank/DDBJ databases">
        <title>Massive genome expansion in bonnet fungi (Mycena s.s.) driven by repeated elements and novel gene families across ecological guilds.</title>
        <authorList>
            <consortium name="Lawrence Berkeley National Laboratory"/>
            <person name="Harder C.B."/>
            <person name="Miyauchi S."/>
            <person name="Viragh M."/>
            <person name="Kuo A."/>
            <person name="Thoen E."/>
            <person name="Andreopoulos B."/>
            <person name="Lu D."/>
            <person name="Skrede I."/>
            <person name="Drula E."/>
            <person name="Henrissat B."/>
            <person name="Morin E."/>
            <person name="Kohler A."/>
            <person name="Barry K."/>
            <person name="LaButti K."/>
            <person name="Morin E."/>
            <person name="Salamov A."/>
            <person name="Lipzen A."/>
            <person name="Mereny Z."/>
            <person name="Hegedus B."/>
            <person name="Baldrian P."/>
            <person name="Stursova M."/>
            <person name="Weitz H."/>
            <person name="Taylor A."/>
            <person name="Grigoriev I.V."/>
            <person name="Nagy L.G."/>
            <person name="Martin F."/>
            <person name="Kauserud H."/>
        </authorList>
    </citation>
    <scope>NUCLEOTIDE SEQUENCE</scope>
    <source>
        <strain evidence="1">9284</strain>
    </source>
</reference>
<sequence>MLLDTLDSLSSVYDSLVDAVLQGLAFLAKYLLFRRAPLRPPGSWSRLPPGETHKPVEDWKDVMGNIGTHFNALQERWPLVIEGLQAQLNDLPKSSLLSWLSWMDPTNVAAHVRKLATDLSILKEAAPCNITELMNACAGLDIAFARTRESASANHLQTIETALDELIALNMAFMRYRAGYWISNRMTFEQCRMKDLNTSPLNSLFLDEVDYLREHRSIYVQYIKPLNCYSH</sequence>
<dbReference type="EMBL" id="JARKIF010000034">
    <property type="protein sequence ID" value="KAJ7610946.1"/>
    <property type="molecule type" value="Genomic_DNA"/>
</dbReference>
<protein>
    <submittedName>
        <fullName evidence="1">Uncharacterized protein</fullName>
    </submittedName>
</protein>
<evidence type="ECO:0000313" key="2">
    <source>
        <dbReference type="Proteomes" id="UP001221142"/>
    </source>
</evidence>
<dbReference type="AlphaFoldDB" id="A0AAD7B687"/>
<dbReference type="Proteomes" id="UP001221142">
    <property type="component" value="Unassembled WGS sequence"/>
</dbReference>
<organism evidence="1 2">
    <name type="scientific">Roridomyces roridus</name>
    <dbReference type="NCBI Taxonomy" id="1738132"/>
    <lineage>
        <taxon>Eukaryota</taxon>
        <taxon>Fungi</taxon>
        <taxon>Dikarya</taxon>
        <taxon>Basidiomycota</taxon>
        <taxon>Agaricomycotina</taxon>
        <taxon>Agaricomycetes</taxon>
        <taxon>Agaricomycetidae</taxon>
        <taxon>Agaricales</taxon>
        <taxon>Marasmiineae</taxon>
        <taxon>Mycenaceae</taxon>
        <taxon>Roridomyces</taxon>
    </lineage>
</organism>
<evidence type="ECO:0000313" key="1">
    <source>
        <dbReference type="EMBL" id="KAJ7610946.1"/>
    </source>
</evidence>
<gene>
    <name evidence="1" type="ORF">FB45DRAFT_942113</name>
</gene>
<proteinExistence type="predicted"/>
<name>A0AAD7B687_9AGAR</name>
<comment type="caution">
    <text evidence="1">The sequence shown here is derived from an EMBL/GenBank/DDBJ whole genome shotgun (WGS) entry which is preliminary data.</text>
</comment>